<evidence type="ECO:0000313" key="2">
    <source>
        <dbReference type="EMBL" id="TQL78656.1"/>
    </source>
</evidence>
<dbReference type="InParanoid" id="A0A543B1I3"/>
<reference evidence="2 3" key="1">
    <citation type="submission" date="2019-06" db="EMBL/GenBank/DDBJ databases">
        <title>Sequencing the genomes of 1000 actinobacteria strains.</title>
        <authorList>
            <person name="Klenk H.-P."/>
        </authorList>
    </citation>
    <scope>NUCLEOTIDE SEQUENCE [LARGE SCALE GENOMIC DNA]</scope>
    <source>
        <strain evidence="2 3">DSM 45928</strain>
    </source>
</reference>
<dbReference type="Proteomes" id="UP000317043">
    <property type="component" value="Unassembled WGS sequence"/>
</dbReference>
<accession>A0A543B1I3</accession>
<dbReference type="InterPro" id="IPR012340">
    <property type="entry name" value="NA-bd_OB-fold"/>
</dbReference>
<evidence type="ECO:0000256" key="1">
    <source>
        <dbReference type="SAM" id="MobiDB-lite"/>
    </source>
</evidence>
<proteinExistence type="predicted"/>
<feature type="region of interest" description="Disordered" evidence="1">
    <location>
        <begin position="1"/>
        <end position="25"/>
    </location>
</feature>
<protein>
    <submittedName>
        <fullName evidence="2">Cold shock CspA family protein</fullName>
    </submittedName>
</protein>
<name>A0A543B1I3_9ACTN</name>
<organism evidence="2 3">
    <name type="scientific">Stackebrandtia endophytica</name>
    <dbReference type="NCBI Taxonomy" id="1496996"/>
    <lineage>
        <taxon>Bacteria</taxon>
        <taxon>Bacillati</taxon>
        <taxon>Actinomycetota</taxon>
        <taxon>Actinomycetes</taxon>
        <taxon>Glycomycetales</taxon>
        <taxon>Glycomycetaceae</taxon>
        <taxon>Stackebrandtia</taxon>
    </lineage>
</organism>
<evidence type="ECO:0000313" key="3">
    <source>
        <dbReference type="Proteomes" id="UP000317043"/>
    </source>
</evidence>
<dbReference type="AlphaFoldDB" id="A0A543B1I3"/>
<dbReference type="EMBL" id="VFOW01000001">
    <property type="protein sequence ID" value="TQL78656.1"/>
    <property type="molecule type" value="Genomic_DNA"/>
</dbReference>
<sequence>MLSGMQGTVASFDPETGGGTVYRDDGTKVSFDGETFALSGLRLLRPGQRVQLTVVDDGAVTGIRIPTIHDSLE</sequence>
<gene>
    <name evidence="2" type="ORF">FB566_4247</name>
</gene>
<comment type="caution">
    <text evidence="2">The sequence shown here is derived from an EMBL/GenBank/DDBJ whole genome shotgun (WGS) entry which is preliminary data.</text>
</comment>
<keyword evidence="3" id="KW-1185">Reference proteome</keyword>
<dbReference type="SUPFAM" id="SSF50249">
    <property type="entry name" value="Nucleic acid-binding proteins"/>
    <property type="match status" value="1"/>
</dbReference>
<dbReference type="Gene3D" id="2.40.50.140">
    <property type="entry name" value="Nucleic acid-binding proteins"/>
    <property type="match status" value="1"/>
</dbReference>